<evidence type="ECO:0000313" key="1">
    <source>
        <dbReference type="EMBL" id="CAD7265459.1"/>
    </source>
</evidence>
<sequence length="201" mass="21965">MGDERGRFLRYQEGYIHRNCTRTCGEGVWKTNLSTPDKYSILDLPVIGSLVYRKNSAKNHPQFTRPRFESEIRTSISPPSAVELNTTSALANYATEAGEAQSLKYKYQRDLLGSYHILPDSKNTMSYSLPHVTICLGVALCLLACDVTCGPLSSLTGGGGSDTSQQNQSGGDFLLGLINALVKLHVNLLNNVNILSPLLDL</sequence>
<accession>A0A7R9B335</accession>
<dbReference type="EMBL" id="OC005534">
    <property type="protein sequence ID" value="CAD7265459.1"/>
    <property type="molecule type" value="Genomic_DNA"/>
</dbReference>
<protein>
    <submittedName>
        <fullName evidence="1">Uncharacterized protein</fullName>
    </submittedName>
</protein>
<organism evidence="1">
    <name type="scientific">Timema shepardi</name>
    <name type="common">Walking stick</name>
    <dbReference type="NCBI Taxonomy" id="629360"/>
    <lineage>
        <taxon>Eukaryota</taxon>
        <taxon>Metazoa</taxon>
        <taxon>Ecdysozoa</taxon>
        <taxon>Arthropoda</taxon>
        <taxon>Hexapoda</taxon>
        <taxon>Insecta</taxon>
        <taxon>Pterygota</taxon>
        <taxon>Neoptera</taxon>
        <taxon>Polyneoptera</taxon>
        <taxon>Phasmatodea</taxon>
        <taxon>Timematodea</taxon>
        <taxon>Timematoidea</taxon>
        <taxon>Timematidae</taxon>
        <taxon>Timema</taxon>
    </lineage>
</organism>
<dbReference type="AlphaFoldDB" id="A0A7R9B335"/>
<proteinExistence type="predicted"/>
<gene>
    <name evidence="1" type="ORF">TSIB3V08_LOCUS9498</name>
</gene>
<name>A0A7R9B335_TIMSH</name>
<reference evidence="1" key="1">
    <citation type="submission" date="2020-11" db="EMBL/GenBank/DDBJ databases">
        <authorList>
            <person name="Tran Van P."/>
        </authorList>
    </citation>
    <scope>NUCLEOTIDE SEQUENCE</scope>
</reference>